<evidence type="ECO:0000256" key="1">
    <source>
        <dbReference type="SAM" id="MobiDB-lite"/>
    </source>
</evidence>
<dbReference type="Proteomes" id="UP000294546">
    <property type="component" value="Unassembled WGS sequence"/>
</dbReference>
<proteinExistence type="predicted"/>
<dbReference type="EMBL" id="SMFU01000003">
    <property type="protein sequence ID" value="TCK16393.1"/>
    <property type="molecule type" value="Genomic_DNA"/>
</dbReference>
<evidence type="ECO:0000313" key="2">
    <source>
        <dbReference type="EMBL" id="TCK16393.1"/>
    </source>
</evidence>
<comment type="caution">
    <text evidence="2">The sequence shown here is derived from an EMBL/GenBank/DDBJ whole genome shotgun (WGS) entry which is preliminary data.</text>
</comment>
<protein>
    <submittedName>
        <fullName evidence="2">Uncharacterized protein</fullName>
    </submittedName>
</protein>
<reference evidence="2 3" key="1">
    <citation type="submission" date="2019-03" db="EMBL/GenBank/DDBJ databases">
        <title>Genomic Encyclopedia of Archaeal and Bacterial Type Strains, Phase II (KMG-II): from individual species to whole genera.</title>
        <authorList>
            <person name="Goeker M."/>
        </authorList>
    </citation>
    <scope>NUCLEOTIDE SEQUENCE [LARGE SCALE GENOMIC DNA]</scope>
    <source>
        <strain evidence="2 3">DSM 27697</strain>
    </source>
</reference>
<feature type="region of interest" description="Disordered" evidence="1">
    <location>
        <begin position="1"/>
        <end position="40"/>
    </location>
</feature>
<name>A0A4R1H7P1_9GAMM</name>
<accession>A0A4R1H7P1</accession>
<dbReference type="RefSeq" id="WP_132286159.1">
    <property type="nucleotide sequence ID" value="NZ_SMFU01000003.1"/>
</dbReference>
<keyword evidence="3" id="KW-1185">Reference proteome</keyword>
<organism evidence="2 3">
    <name type="scientific">Marinobacterium mangrovicola</name>
    <dbReference type="NCBI Taxonomy" id="1476959"/>
    <lineage>
        <taxon>Bacteria</taxon>
        <taxon>Pseudomonadati</taxon>
        <taxon>Pseudomonadota</taxon>
        <taxon>Gammaproteobacteria</taxon>
        <taxon>Oceanospirillales</taxon>
        <taxon>Oceanospirillaceae</taxon>
        <taxon>Marinobacterium</taxon>
    </lineage>
</organism>
<evidence type="ECO:0000313" key="3">
    <source>
        <dbReference type="Proteomes" id="UP000294546"/>
    </source>
</evidence>
<dbReference type="AlphaFoldDB" id="A0A4R1H7P1"/>
<gene>
    <name evidence="2" type="ORF">CLV83_0167</name>
</gene>
<sequence>MGAIFQLPEDREESQNGEVGHCRQVKEPAGASNSASVLSHRSEDMELTAAKEVETWLSTWGTEI</sequence>
<dbReference type="OrthoDB" id="9924207at2"/>